<feature type="compositionally biased region" description="Low complexity" evidence="6">
    <location>
        <begin position="559"/>
        <end position="571"/>
    </location>
</feature>
<evidence type="ECO:0000256" key="3">
    <source>
        <dbReference type="ARBA" id="ARBA00022723"/>
    </source>
</evidence>
<comment type="cofactor">
    <cofactor evidence="1">
        <name>[4Fe-4S] cluster</name>
        <dbReference type="ChEBI" id="CHEBI:49883"/>
    </cofactor>
</comment>
<dbReference type="InterPro" id="IPR006158">
    <property type="entry name" value="Cobalamin-bd"/>
</dbReference>
<dbReference type="RefSeq" id="WP_236848858.1">
    <property type="nucleotide sequence ID" value="NZ_CP020370.1"/>
</dbReference>
<dbReference type="GO" id="GO:0005829">
    <property type="term" value="C:cytosol"/>
    <property type="evidence" value="ECO:0007669"/>
    <property type="project" value="TreeGrafter"/>
</dbReference>
<dbReference type="Pfam" id="PF04055">
    <property type="entry name" value="Radical_SAM"/>
    <property type="match status" value="1"/>
</dbReference>
<feature type="region of interest" description="Disordered" evidence="6">
    <location>
        <begin position="559"/>
        <end position="584"/>
    </location>
</feature>
<sequence length="584" mass="66216">MHSTRPTTRFQVELIKPSHYDDDGYVIQWVKAWIPSNSLASLYGLARNANQAAALGAGVEILINAYDETNTVVPVAQIVRRLQRNPGGGLVCLVGVQSNQFPRAMDLARRFRAAGVQVALGGFHVSGVLAMLPQVPPELREAMALGITLFAGEAEGHFADLLRAAYERRLAPLYNFMDQLPQLQGQSLPYLPPEVARRYAPMPGTFDAGRGCPFLCSFCTIINVQGRTSRFRDPDDIERLLRANLAHGIRHYFITDDNFSRNRNWEPIFDRIAAVRRELGVKFNFTIQVDTMCHTLPGFVAKARAAGVSRVFLGLENINPANLKSANKKQNKIANYRAMLLAWQRQRVTTYCGYILGFPDDTPQSILADIETIKRELPLDILEFFCLTPLPGSADHQALHAQGAPLDPDLNIYDLEHVCTTHPRMTKAQWQGVYRAAWDSYYSMAHLETLMRRAAAFDRNHKRIMEIALEFYGCFKFERVHPLQGGFLRRKVRTERRPGLPRERPWVFYPRRVGEMWCTYTGLLAYAWRVWRLYRKVRKDLERPGYSYFDQALEPVSEAPAPAAATESAAADPLRHAQAVRRQG</sequence>
<dbReference type="KEGG" id="tsy:THSYN_10450"/>
<dbReference type="PROSITE" id="PS51332">
    <property type="entry name" value="B12_BINDING"/>
    <property type="match status" value="1"/>
</dbReference>
<evidence type="ECO:0000256" key="2">
    <source>
        <dbReference type="ARBA" id="ARBA00022691"/>
    </source>
</evidence>
<dbReference type="InterPro" id="IPR051198">
    <property type="entry name" value="BchE-like"/>
</dbReference>
<dbReference type="InterPro" id="IPR058240">
    <property type="entry name" value="rSAM_sf"/>
</dbReference>
<evidence type="ECO:0000259" key="7">
    <source>
        <dbReference type="PROSITE" id="PS51332"/>
    </source>
</evidence>
<dbReference type="AlphaFoldDB" id="A0A2K8U6U9"/>
<dbReference type="Proteomes" id="UP000232638">
    <property type="component" value="Chromosome"/>
</dbReference>
<dbReference type="InterPro" id="IPR023404">
    <property type="entry name" value="rSAM_horseshoe"/>
</dbReference>
<dbReference type="Gene3D" id="3.80.30.20">
    <property type="entry name" value="tm_1862 like domain"/>
    <property type="match status" value="1"/>
</dbReference>
<keyword evidence="10" id="KW-1185">Reference proteome</keyword>
<evidence type="ECO:0000256" key="1">
    <source>
        <dbReference type="ARBA" id="ARBA00001966"/>
    </source>
</evidence>
<dbReference type="SMART" id="SM00729">
    <property type="entry name" value="Elp3"/>
    <property type="match status" value="1"/>
</dbReference>
<evidence type="ECO:0000313" key="10">
    <source>
        <dbReference type="Proteomes" id="UP000232638"/>
    </source>
</evidence>
<feature type="domain" description="Radical SAM core" evidence="8">
    <location>
        <begin position="198"/>
        <end position="428"/>
    </location>
</feature>
<evidence type="ECO:0000259" key="8">
    <source>
        <dbReference type="PROSITE" id="PS51918"/>
    </source>
</evidence>
<evidence type="ECO:0000313" key="9">
    <source>
        <dbReference type="EMBL" id="AUB81328.1"/>
    </source>
</evidence>
<keyword evidence="3" id="KW-0479">Metal-binding</keyword>
<accession>A0A2K8U6U9</accession>
<dbReference type="PROSITE" id="PS51918">
    <property type="entry name" value="RADICAL_SAM"/>
    <property type="match status" value="1"/>
</dbReference>
<dbReference type="InterPro" id="IPR006638">
    <property type="entry name" value="Elp3/MiaA/NifB-like_rSAM"/>
</dbReference>
<gene>
    <name evidence="9" type="ORF">THSYN_10450</name>
</gene>
<dbReference type="SFLD" id="SFLDS00029">
    <property type="entry name" value="Radical_SAM"/>
    <property type="match status" value="1"/>
</dbReference>
<organism evidence="9 10">
    <name type="scientific">Candidatus Thiodictyon syntrophicum</name>
    <dbReference type="NCBI Taxonomy" id="1166950"/>
    <lineage>
        <taxon>Bacteria</taxon>
        <taxon>Pseudomonadati</taxon>
        <taxon>Pseudomonadota</taxon>
        <taxon>Gammaproteobacteria</taxon>
        <taxon>Chromatiales</taxon>
        <taxon>Chromatiaceae</taxon>
        <taxon>Thiodictyon</taxon>
    </lineage>
</organism>
<dbReference type="GO" id="GO:0003824">
    <property type="term" value="F:catalytic activity"/>
    <property type="evidence" value="ECO:0007669"/>
    <property type="project" value="InterPro"/>
</dbReference>
<dbReference type="InterPro" id="IPR007197">
    <property type="entry name" value="rSAM"/>
</dbReference>
<dbReference type="GO" id="GO:0031419">
    <property type="term" value="F:cobalamin binding"/>
    <property type="evidence" value="ECO:0007669"/>
    <property type="project" value="InterPro"/>
</dbReference>
<feature type="domain" description="B12-binding" evidence="7">
    <location>
        <begin position="29"/>
        <end position="172"/>
    </location>
</feature>
<reference evidence="9 10" key="1">
    <citation type="submission" date="2017-03" db="EMBL/GenBank/DDBJ databases">
        <title>Complete genome sequence of Candidatus 'Thiodictyon syntrophicum' sp. nov. strain Cad16T, a photolithoautotroph purple sulfur bacterium isolated from an alpine meromictic lake.</title>
        <authorList>
            <person name="Luedin S.M."/>
            <person name="Pothier J.F."/>
            <person name="Danza F."/>
            <person name="Storelli N."/>
            <person name="Wittwer M."/>
            <person name="Tonolla M."/>
        </authorList>
    </citation>
    <scope>NUCLEOTIDE SEQUENCE [LARGE SCALE GENOMIC DNA]</scope>
    <source>
        <strain evidence="9 10">Cad16T</strain>
    </source>
</reference>
<protein>
    <submittedName>
        <fullName evidence="9">Radical SAM protein</fullName>
    </submittedName>
</protein>
<dbReference type="SUPFAM" id="SSF102114">
    <property type="entry name" value="Radical SAM enzymes"/>
    <property type="match status" value="1"/>
</dbReference>
<name>A0A2K8U6U9_9GAMM</name>
<dbReference type="PANTHER" id="PTHR43409:SF7">
    <property type="entry name" value="BLL1977 PROTEIN"/>
    <property type="match status" value="1"/>
</dbReference>
<dbReference type="GO" id="GO:0046872">
    <property type="term" value="F:metal ion binding"/>
    <property type="evidence" value="ECO:0007669"/>
    <property type="project" value="UniProtKB-KW"/>
</dbReference>
<keyword evidence="5" id="KW-0411">Iron-sulfur</keyword>
<dbReference type="GO" id="GO:0051536">
    <property type="term" value="F:iron-sulfur cluster binding"/>
    <property type="evidence" value="ECO:0007669"/>
    <property type="project" value="UniProtKB-KW"/>
</dbReference>
<dbReference type="CDD" id="cd01335">
    <property type="entry name" value="Radical_SAM"/>
    <property type="match status" value="1"/>
</dbReference>
<dbReference type="PANTHER" id="PTHR43409">
    <property type="entry name" value="ANAEROBIC MAGNESIUM-PROTOPORPHYRIN IX MONOMETHYL ESTER CYCLASE-RELATED"/>
    <property type="match status" value="1"/>
</dbReference>
<proteinExistence type="predicted"/>
<evidence type="ECO:0000256" key="6">
    <source>
        <dbReference type="SAM" id="MobiDB-lite"/>
    </source>
</evidence>
<keyword evidence="4" id="KW-0408">Iron</keyword>
<dbReference type="SFLD" id="SFLDG01082">
    <property type="entry name" value="B12-binding_domain_containing"/>
    <property type="match status" value="1"/>
</dbReference>
<evidence type="ECO:0000256" key="5">
    <source>
        <dbReference type="ARBA" id="ARBA00023014"/>
    </source>
</evidence>
<keyword evidence="2" id="KW-0949">S-adenosyl-L-methionine</keyword>
<evidence type="ECO:0000256" key="4">
    <source>
        <dbReference type="ARBA" id="ARBA00023004"/>
    </source>
</evidence>
<dbReference type="EMBL" id="CP020370">
    <property type="protein sequence ID" value="AUB81328.1"/>
    <property type="molecule type" value="Genomic_DNA"/>
</dbReference>